<proteinExistence type="predicted"/>
<evidence type="ECO:0000313" key="1">
    <source>
        <dbReference type="EMBL" id="KAI7811629.1"/>
    </source>
</evidence>
<accession>A0A9W7X0M6</accession>
<dbReference type="Proteomes" id="UP001059041">
    <property type="component" value="Linkage Group LG3"/>
</dbReference>
<reference evidence="1" key="1">
    <citation type="submission" date="2021-02" db="EMBL/GenBank/DDBJ databases">
        <title>Comparative genomics reveals that relaxation of natural selection precedes convergent phenotypic evolution of cavefish.</title>
        <authorList>
            <person name="Peng Z."/>
        </authorList>
    </citation>
    <scope>NUCLEOTIDE SEQUENCE</scope>
    <source>
        <tissue evidence="1">Muscle</tissue>
    </source>
</reference>
<keyword evidence="2" id="KW-1185">Reference proteome</keyword>
<organism evidence="1 2">
    <name type="scientific">Triplophysa rosa</name>
    <name type="common">Cave loach</name>
    <dbReference type="NCBI Taxonomy" id="992332"/>
    <lineage>
        <taxon>Eukaryota</taxon>
        <taxon>Metazoa</taxon>
        <taxon>Chordata</taxon>
        <taxon>Craniata</taxon>
        <taxon>Vertebrata</taxon>
        <taxon>Euteleostomi</taxon>
        <taxon>Actinopterygii</taxon>
        <taxon>Neopterygii</taxon>
        <taxon>Teleostei</taxon>
        <taxon>Ostariophysi</taxon>
        <taxon>Cypriniformes</taxon>
        <taxon>Nemacheilidae</taxon>
        <taxon>Triplophysa</taxon>
    </lineage>
</organism>
<sequence>TSEAVQSASLSFQGINNVHGSDGLSLGVFSVGDGVTNNILQKHLQNTASLFVDQTGNALHTTTTSETTDGGLGDSLNVIAQNFAMTLSASFAETLSSFTSSRH</sequence>
<gene>
    <name evidence="1" type="ORF">IRJ41_006290</name>
</gene>
<name>A0A9W7X0M6_TRIRA</name>
<dbReference type="EMBL" id="JAFHDT010000003">
    <property type="protein sequence ID" value="KAI7811629.1"/>
    <property type="molecule type" value="Genomic_DNA"/>
</dbReference>
<dbReference type="AlphaFoldDB" id="A0A9W7X0M6"/>
<protein>
    <submittedName>
        <fullName evidence="1">Histone H4-like</fullName>
    </submittedName>
</protein>
<evidence type="ECO:0000313" key="2">
    <source>
        <dbReference type="Proteomes" id="UP001059041"/>
    </source>
</evidence>
<feature type="non-terminal residue" evidence="1">
    <location>
        <position position="1"/>
    </location>
</feature>
<feature type="non-terminal residue" evidence="1">
    <location>
        <position position="103"/>
    </location>
</feature>
<comment type="caution">
    <text evidence="1">The sequence shown here is derived from an EMBL/GenBank/DDBJ whole genome shotgun (WGS) entry which is preliminary data.</text>
</comment>